<sequence>MSRSTQLTIATIGKLDELELSDLNDDAMQATIAGIESRNIYLRRKTWTHEIILLTNGDESLGAYGDAKIKELDIDLAVLGLDEENKPDLKRKRGVHLPPGQLLYFTHSNPTSCHIDSHAGSLALFLPNYQASGDTLAGLREPNTLTTHHLPITRSFFSHQTHPSSPVDDSYPRLPSELRSPLPTASTIPLPCRFEFIGGEGETALVGNGDESLSLSSLLCNPGGRLQCYPYFECGDAGREDPVHSTSQRYLRKRHSSLFSPPRQEEAHLRLRVDKSRSKLTEASPSNVTSSCPLGSNVIPTVDTAPSPLRSAASHRRNTGIREGFIRDSMLGGCESGRDAE</sequence>
<dbReference type="Proteomes" id="UP000799118">
    <property type="component" value="Unassembled WGS sequence"/>
</dbReference>
<feature type="region of interest" description="Disordered" evidence="1">
    <location>
        <begin position="273"/>
        <end position="295"/>
    </location>
</feature>
<keyword evidence="3" id="KW-1185">Reference proteome</keyword>
<evidence type="ECO:0000313" key="2">
    <source>
        <dbReference type="EMBL" id="KAE9385616.1"/>
    </source>
</evidence>
<evidence type="ECO:0000313" key="3">
    <source>
        <dbReference type="Proteomes" id="UP000799118"/>
    </source>
</evidence>
<gene>
    <name evidence="2" type="ORF">BT96DRAFT_1006885</name>
</gene>
<evidence type="ECO:0000256" key="1">
    <source>
        <dbReference type="SAM" id="MobiDB-lite"/>
    </source>
</evidence>
<proteinExistence type="predicted"/>
<accession>A0A6A4GJ54</accession>
<feature type="compositionally biased region" description="Polar residues" evidence="1">
    <location>
        <begin position="281"/>
        <end position="294"/>
    </location>
</feature>
<dbReference type="AlphaFoldDB" id="A0A6A4GJ54"/>
<organism evidence="2 3">
    <name type="scientific">Gymnopus androsaceus JB14</name>
    <dbReference type="NCBI Taxonomy" id="1447944"/>
    <lineage>
        <taxon>Eukaryota</taxon>
        <taxon>Fungi</taxon>
        <taxon>Dikarya</taxon>
        <taxon>Basidiomycota</taxon>
        <taxon>Agaricomycotina</taxon>
        <taxon>Agaricomycetes</taxon>
        <taxon>Agaricomycetidae</taxon>
        <taxon>Agaricales</taxon>
        <taxon>Marasmiineae</taxon>
        <taxon>Omphalotaceae</taxon>
        <taxon>Gymnopus</taxon>
    </lineage>
</organism>
<name>A0A6A4GJ54_9AGAR</name>
<protein>
    <submittedName>
        <fullName evidence="2">Uncharacterized protein</fullName>
    </submittedName>
</protein>
<reference evidence="2" key="1">
    <citation type="journal article" date="2019" name="Environ. Microbiol.">
        <title>Fungal ecological strategies reflected in gene transcription - a case study of two litter decomposers.</title>
        <authorList>
            <person name="Barbi F."/>
            <person name="Kohler A."/>
            <person name="Barry K."/>
            <person name="Baskaran P."/>
            <person name="Daum C."/>
            <person name="Fauchery L."/>
            <person name="Ihrmark K."/>
            <person name="Kuo A."/>
            <person name="LaButti K."/>
            <person name="Lipzen A."/>
            <person name="Morin E."/>
            <person name="Grigoriev I.V."/>
            <person name="Henrissat B."/>
            <person name="Lindahl B."/>
            <person name="Martin F."/>
        </authorList>
    </citation>
    <scope>NUCLEOTIDE SEQUENCE</scope>
    <source>
        <strain evidence="2">JB14</strain>
    </source>
</reference>
<dbReference type="EMBL" id="ML769963">
    <property type="protein sequence ID" value="KAE9385616.1"/>
    <property type="molecule type" value="Genomic_DNA"/>
</dbReference>